<protein>
    <submittedName>
        <fullName evidence="4">Oxidoreductase</fullName>
    </submittedName>
</protein>
<dbReference type="PROSITE" id="PS00061">
    <property type="entry name" value="ADH_SHORT"/>
    <property type="match status" value="1"/>
</dbReference>
<dbReference type="InterPro" id="IPR036291">
    <property type="entry name" value="NAD(P)-bd_dom_sf"/>
</dbReference>
<evidence type="ECO:0000256" key="1">
    <source>
        <dbReference type="ARBA" id="ARBA00006484"/>
    </source>
</evidence>
<dbReference type="PRINTS" id="PR00081">
    <property type="entry name" value="GDHRDH"/>
</dbReference>
<dbReference type="Pfam" id="PF13561">
    <property type="entry name" value="adh_short_C2"/>
    <property type="match status" value="1"/>
</dbReference>
<keyword evidence="3" id="KW-0520">NAD</keyword>
<evidence type="ECO:0000313" key="4">
    <source>
        <dbReference type="EMBL" id="PXF31866.1"/>
    </source>
</evidence>
<comment type="caution">
    <text evidence="4">The sequence shown here is derived from an EMBL/GenBank/DDBJ whole genome shotgun (WGS) entry which is preliminary data.</text>
</comment>
<dbReference type="InterPro" id="IPR051122">
    <property type="entry name" value="SDR_DHRS6-like"/>
</dbReference>
<dbReference type="Gene3D" id="3.40.50.720">
    <property type="entry name" value="NAD(P)-binding Rossmann-like Domain"/>
    <property type="match status" value="1"/>
</dbReference>
<dbReference type="SUPFAM" id="SSF51735">
    <property type="entry name" value="NAD(P)-binding Rossmann-fold domains"/>
    <property type="match status" value="1"/>
</dbReference>
<evidence type="ECO:0000256" key="2">
    <source>
        <dbReference type="ARBA" id="ARBA00023002"/>
    </source>
</evidence>
<gene>
    <name evidence="4" type="ORF">WH50_07575</name>
</gene>
<dbReference type="InterPro" id="IPR002347">
    <property type="entry name" value="SDR_fam"/>
</dbReference>
<dbReference type="EMBL" id="LAPT01000030">
    <property type="protein sequence ID" value="PXF31866.1"/>
    <property type="molecule type" value="Genomic_DNA"/>
</dbReference>
<proteinExistence type="inferred from homology"/>
<evidence type="ECO:0000313" key="5">
    <source>
        <dbReference type="Proteomes" id="UP000248090"/>
    </source>
</evidence>
<dbReference type="PANTHER" id="PTHR43477:SF4">
    <property type="entry name" value="DEHYDROGENASE_REDUCTASE SDR FAMILY MEMBER 6"/>
    <property type="match status" value="1"/>
</dbReference>
<dbReference type="PANTHER" id="PTHR43477">
    <property type="entry name" value="DIHYDROANTICAPSIN 7-DEHYDROGENASE"/>
    <property type="match status" value="1"/>
</dbReference>
<dbReference type="InterPro" id="IPR020904">
    <property type="entry name" value="Sc_DH/Rdtase_CS"/>
</dbReference>
<name>A0ABX5M2R3_9GAMM</name>
<comment type="similarity">
    <text evidence="1">Belongs to the short-chain dehydrogenases/reductases (SDR) family.</text>
</comment>
<keyword evidence="5" id="KW-1185">Reference proteome</keyword>
<keyword evidence="2" id="KW-0560">Oxidoreductase</keyword>
<evidence type="ECO:0000256" key="3">
    <source>
        <dbReference type="ARBA" id="ARBA00023027"/>
    </source>
</evidence>
<accession>A0ABX5M2R3</accession>
<sequence>MENRQNMKNKKVLITAAGQGIGLASARAFLDAGAQVIGTDIDISALQGIENLTALRLDVLSEADIKRVYDRVGPIDVLFNCAGYVHAGNILECEESAWQRSFDLNVTAMYRMIRTFLPGMLVRGGGSIINMASVVSSIKGVPNRLAYTASKAAVVGLTKSVAADYIGKGIRCNAICPGTVESPSLRQRIAEQAAQQGVAEDVVYKQFIDRQPMGRIGQPEEIAQLALYLGSDASSYTTGSVHVIDGGMSI</sequence>
<organism evidence="4 5">
    <name type="scientific">Pokkaliibacter plantistimulans</name>
    <dbReference type="NCBI Taxonomy" id="1635171"/>
    <lineage>
        <taxon>Bacteria</taxon>
        <taxon>Pseudomonadati</taxon>
        <taxon>Pseudomonadota</taxon>
        <taxon>Gammaproteobacteria</taxon>
        <taxon>Oceanospirillales</taxon>
        <taxon>Balneatrichaceae</taxon>
        <taxon>Pokkaliibacter</taxon>
    </lineage>
</organism>
<reference evidence="4 5" key="1">
    <citation type="submission" date="2015-03" db="EMBL/GenBank/DDBJ databases">
        <authorList>
            <person name="Krishnan R."/>
            <person name="Midha S."/>
            <person name="Patil P.B."/>
            <person name="Rameshkumar N."/>
        </authorList>
    </citation>
    <scope>NUCLEOTIDE SEQUENCE [LARGE SCALE GENOMIC DNA]</scope>
    <source>
        <strain evidence="4 5">L1E11</strain>
    </source>
</reference>
<dbReference type="PRINTS" id="PR00080">
    <property type="entry name" value="SDRFAMILY"/>
</dbReference>
<dbReference type="Proteomes" id="UP000248090">
    <property type="component" value="Unassembled WGS sequence"/>
</dbReference>